<evidence type="ECO:0000256" key="2">
    <source>
        <dbReference type="ARBA" id="ARBA00022475"/>
    </source>
</evidence>
<feature type="transmembrane region" description="Helical" evidence="7">
    <location>
        <begin position="171"/>
        <end position="194"/>
    </location>
</feature>
<dbReference type="PIRSF" id="PIRSF006066">
    <property type="entry name" value="HI0050"/>
    <property type="match status" value="1"/>
</dbReference>
<dbReference type="PANTHER" id="PTHR33362">
    <property type="entry name" value="SIALIC ACID TRAP TRANSPORTER PERMEASE PROTEIN SIAT-RELATED"/>
    <property type="match status" value="1"/>
</dbReference>
<organism evidence="9 10">
    <name type="scientific">Desulfitobacterium dehalogenans</name>
    <dbReference type="NCBI Taxonomy" id="36854"/>
    <lineage>
        <taxon>Bacteria</taxon>
        <taxon>Bacillati</taxon>
        <taxon>Bacillota</taxon>
        <taxon>Clostridia</taxon>
        <taxon>Eubacteriales</taxon>
        <taxon>Desulfitobacteriaceae</taxon>
        <taxon>Desulfitobacterium</taxon>
    </lineage>
</organism>
<accession>A0A7C7DCH9</accession>
<dbReference type="Pfam" id="PF06808">
    <property type="entry name" value="DctM"/>
    <property type="match status" value="1"/>
</dbReference>
<keyword evidence="2" id="KW-1003">Cell membrane</keyword>
<feature type="transmembrane region" description="Helical" evidence="7">
    <location>
        <begin position="271"/>
        <end position="295"/>
    </location>
</feature>
<feature type="transmembrane region" description="Helical" evidence="7">
    <location>
        <begin position="246"/>
        <end position="264"/>
    </location>
</feature>
<feature type="domain" description="TRAP C4-dicarboxylate transport system permease DctM subunit" evidence="8">
    <location>
        <begin position="13"/>
        <end position="425"/>
    </location>
</feature>
<comment type="subcellular location">
    <subcellularLocation>
        <location evidence="1">Cell inner membrane</location>
        <topology evidence="1">Multi-pass membrane protein</topology>
    </subcellularLocation>
</comment>
<sequence>MTTLLIFLGLFFGLCLFLRVPAFVAMGIGAAGAFAYKGIPTTQMSQAIYNQLDSLPFLAIPMFIFAGAVMEHGQISDALINWIRFFIGRFRGALGLVTIIASAAFGVITGSAMATISAIGRIMGPSLEKSGYSKSYIGALLSACGFLGIMIPPSIPGIIYGSASGESISEVWLSTIGAGLLFIVLYCIVNYIKVGRFEKKVEVPKLTTSKYIREALVSTWSTLPAIIMPIIIFGGIYSGVFTPTEAGAVSVVYGLAYIILRLILRRSNTNATVLTQSAIASALSTGTVVIMAAFANAAGRIITLAGVSSAMTQFVTANIDNPLMYLLLVNIIYLFVGTFLEVNCAILILVPLLLPPAKALGIDPIHFGAITLVNLSVGNLTPPFAQGIFMASKVVGASFVEIVSEIWPFLIVSFIVILIVTYFPPLSLFLVR</sequence>
<keyword evidence="6 7" id="KW-0472">Membrane</keyword>
<evidence type="ECO:0000256" key="7">
    <source>
        <dbReference type="SAM" id="Phobius"/>
    </source>
</evidence>
<keyword evidence="4 7" id="KW-0812">Transmembrane</keyword>
<proteinExistence type="predicted"/>
<dbReference type="NCBIfam" id="TIGR00786">
    <property type="entry name" value="dctM"/>
    <property type="match status" value="1"/>
</dbReference>
<reference evidence="9 10" key="1">
    <citation type="journal article" date="2020" name="Biotechnol. Biofuels">
        <title>New insights from the biogas microbiome by comprehensive genome-resolved metagenomics of nearly 1600 species originating from multiple anaerobic digesters.</title>
        <authorList>
            <person name="Campanaro S."/>
            <person name="Treu L."/>
            <person name="Rodriguez-R L.M."/>
            <person name="Kovalovszki A."/>
            <person name="Ziels R.M."/>
            <person name="Maus I."/>
            <person name="Zhu X."/>
            <person name="Kougias P.G."/>
            <person name="Basile A."/>
            <person name="Luo G."/>
            <person name="Schluter A."/>
            <person name="Konstantinidis K.T."/>
            <person name="Angelidaki I."/>
        </authorList>
    </citation>
    <scope>NUCLEOTIDE SEQUENCE [LARGE SCALE GENOMIC DNA]</scope>
    <source>
        <strain evidence="9">AS05jafATM_4</strain>
    </source>
</reference>
<feature type="transmembrane region" description="Helical" evidence="7">
    <location>
        <begin position="136"/>
        <end position="159"/>
    </location>
</feature>
<evidence type="ECO:0000259" key="8">
    <source>
        <dbReference type="Pfam" id="PF06808"/>
    </source>
</evidence>
<dbReference type="GO" id="GO:0022857">
    <property type="term" value="F:transmembrane transporter activity"/>
    <property type="evidence" value="ECO:0007669"/>
    <property type="project" value="TreeGrafter"/>
</dbReference>
<feature type="transmembrane region" description="Helical" evidence="7">
    <location>
        <begin position="406"/>
        <end position="431"/>
    </location>
</feature>
<feature type="transmembrane region" description="Helical" evidence="7">
    <location>
        <begin position="215"/>
        <end position="240"/>
    </location>
</feature>
<evidence type="ECO:0000313" key="9">
    <source>
        <dbReference type="EMBL" id="HHY28758.1"/>
    </source>
</evidence>
<dbReference type="EMBL" id="DUTF01000399">
    <property type="protein sequence ID" value="HHY28758.1"/>
    <property type="molecule type" value="Genomic_DNA"/>
</dbReference>
<evidence type="ECO:0000256" key="3">
    <source>
        <dbReference type="ARBA" id="ARBA00022519"/>
    </source>
</evidence>
<evidence type="ECO:0000313" key="10">
    <source>
        <dbReference type="Proteomes" id="UP000553059"/>
    </source>
</evidence>
<dbReference type="InterPro" id="IPR010656">
    <property type="entry name" value="DctM"/>
</dbReference>
<evidence type="ECO:0000256" key="5">
    <source>
        <dbReference type="ARBA" id="ARBA00022989"/>
    </source>
</evidence>
<dbReference type="GO" id="GO:0005886">
    <property type="term" value="C:plasma membrane"/>
    <property type="evidence" value="ECO:0007669"/>
    <property type="project" value="UniProtKB-SubCell"/>
</dbReference>
<comment type="caution">
    <text evidence="9">The sequence shown here is derived from an EMBL/GenBank/DDBJ whole genome shotgun (WGS) entry which is preliminary data.</text>
</comment>
<name>A0A7C7DCH9_9FIRM</name>
<dbReference type="Proteomes" id="UP000553059">
    <property type="component" value="Unassembled WGS sequence"/>
</dbReference>
<evidence type="ECO:0000256" key="6">
    <source>
        <dbReference type="ARBA" id="ARBA00023136"/>
    </source>
</evidence>
<evidence type="ECO:0000256" key="1">
    <source>
        <dbReference type="ARBA" id="ARBA00004429"/>
    </source>
</evidence>
<feature type="transmembrane region" description="Helical" evidence="7">
    <location>
        <begin position="51"/>
        <end position="70"/>
    </location>
</feature>
<evidence type="ECO:0000256" key="4">
    <source>
        <dbReference type="ARBA" id="ARBA00022692"/>
    </source>
</evidence>
<feature type="transmembrane region" description="Helical" evidence="7">
    <location>
        <begin position="331"/>
        <end position="354"/>
    </location>
</feature>
<keyword evidence="3" id="KW-0997">Cell inner membrane</keyword>
<gene>
    <name evidence="9" type="ORF">GX523_18830</name>
</gene>
<dbReference type="InterPro" id="IPR004681">
    <property type="entry name" value="TRAP_DctM"/>
</dbReference>
<keyword evidence="5 7" id="KW-1133">Transmembrane helix</keyword>
<protein>
    <submittedName>
        <fullName evidence="9">TRAP transporter large permease</fullName>
    </submittedName>
</protein>
<dbReference type="AlphaFoldDB" id="A0A7C7DCH9"/>